<dbReference type="GO" id="GO:0008168">
    <property type="term" value="F:methyltransferase activity"/>
    <property type="evidence" value="ECO:0007669"/>
    <property type="project" value="UniProtKB-KW"/>
</dbReference>
<evidence type="ECO:0000313" key="4">
    <source>
        <dbReference type="EMBL" id="KAF7352539.1"/>
    </source>
</evidence>
<evidence type="ECO:0000313" key="5">
    <source>
        <dbReference type="Proteomes" id="UP000620124"/>
    </source>
</evidence>
<proteinExistence type="predicted"/>
<dbReference type="Proteomes" id="UP000620124">
    <property type="component" value="Unassembled WGS sequence"/>
</dbReference>
<accession>A0A8H7CVZ1</accession>
<keyword evidence="5" id="KW-1185">Reference proteome</keyword>
<dbReference type="EMBL" id="JACAZI010000009">
    <property type="protein sequence ID" value="KAF7352539.1"/>
    <property type="molecule type" value="Genomic_DNA"/>
</dbReference>
<dbReference type="PANTHER" id="PTHR43712">
    <property type="entry name" value="PUTATIVE (AFU_ORTHOLOGUE AFUA_4G14580)-RELATED"/>
    <property type="match status" value="1"/>
</dbReference>
<gene>
    <name evidence="4" type="ORF">MVEN_01219100</name>
</gene>
<comment type="caution">
    <text evidence="4">The sequence shown here is derived from an EMBL/GenBank/DDBJ whole genome shotgun (WGS) entry which is preliminary data.</text>
</comment>
<dbReference type="AlphaFoldDB" id="A0A8H7CVZ1"/>
<keyword evidence="1 4" id="KW-0489">Methyltransferase</keyword>
<dbReference type="PANTHER" id="PTHR43712:SF2">
    <property type="entry name" value="O-METHYLTRANSFERASE CICE"/>
    <property type="match status" value="1"/>
</dbReference>
<dbReference type="InterPro" id="IPR036388">
    <property type="entry name" value="WH-like_DNA-bd_sf"/>
</dbReference>
<dbReference type="SUPFAM" id="SSF46785">
    <property type="entry name" value="Winged helix' DNA-binding domain"/>
    <property type="match status" value="1"/>
</dbReference>
<dbReference type="Gene3D" id="1.10.10.10">
    <property type="entry name" value="Winged helix-like DNA-binding domain superfamily/Winged helix DNA-binding domain"/>
    <property type="match status" value="1"/>
</dbReference>
<keyword evidence="2 4" id="KW-0808">Transferase</keyword>
<organism evidence="4 5">
    <name type="scientific">Mycena venus</name>
    <dbReference type="NCBI Taxonomy" id="2733690"/>
    <lineage>
        <taxon>Eukaryota</taxon>
        <taxon>Fungi</taxon>
        <taxon>Dikarya</taxon>
        <taxon>Basidiomycota</taxon>
        <taxon>Agaricomycotina</taxon>
        <taxon>Agaricomycetes</taxon>
        <taxon>Agaricomycetidae</taxon>
        <taxon>Agaricales</taxon>
        <taxon>Marasmiineae</taxon>
        <taxon>Mycenaceae</taxon>
        <taxon>Mycena</taxon>
    </lineage>
</organism>
<evidence type="ECO:0000256" key="1">
    <source>
        <dbReference type="ARBA" id="ARBA00022603"/>
    </source>
</evidence>
<reference evidence="4" key="1">
    <citation type="submission" date="2020-05" db="EMBL/GenBank/DDBJ databases">
        <title>Mycena genomes resolve the evolution of fungal bioluminescence.</title>
        <authorList>
            <person name="Tsai I.J."/>
        </authorList>
    </citation>
    <scope>NUCLEOTIDE SEQUENCE</scope>
    <source>
        <strain evidence="4">CCC161011</strain>
    </source>
</reference>
<sequence length="149" mass="16069">MASEISQLSNIIASSVHDLLELSKANNWSLPALSEPFAPNKNVFRENPEASLATAKIIAASIQLATTLMPPGEVILAFIAPPSKAAAIRVCLECNVPEILREAGQQGLHIMDITQKSGSKIDSDKLSRVMRSLANSHMFREITSQSGCR</sequence>
<evidence type="ECO:0000256" key="3">
    <source>
        <dbReference type="ARBA" id="ARBA00022691"/>
    </source>
</evidence>
<dbReference type="GO" id="GO:0032259">
    <property type="term" value="P:methylation"/>
    <property type="evidence" value="ECO:0007669"/>
    <property type="project" value="UniProtKB-KW"/>
</dbReference>
<dbReference type="OrthoDB" id="2410195at2759"/>
<keyword evidence="3" id="KW-0949">S-adenosyl-L-methionine</keyword>
<name>A0A8H7CVZ1_9AGAR</name>
<evidence type="ECO:0000256" key="2">
    <source>
        <dbReference type="ARBA" id="ARBA00022679"/>
    </source>
</evidence>
<dbReference type="InterPro" id="IPR036390">
    <property type="entry name" value="WH_DNA-bd_sf"/>
</dbReference>
<protein>
    <submittedName>
        <fullName evidence="4">Sterigmatocystin 8-O-methyltransferase</fullName>
    </submittedName>
</protein>